<dbReference type="EMBL" id="FNTI01000001">
    <property type="protein sequence ID" value="SEE37190.1"/>
    <property type="molecule type" value="Genomic_DNA"/>
</dbReference>
<evidence type="ECO:0000256" key="1">
    <source>
        <dbReference type="SAM" id="MobiDB-lite"/>
    </source>
</evidence>
<dbReference type="Proteomes" id="UP000183208">
    <property type="component" value="Unassembled WGS sequence"/>
</dbReference>
<name>A0A1H5IAH8_9BRAD</name>
<accession>A0A1H5IAH8</accession>
<protein>
    <submittedName>
        <fullName evidence="2">Uncharacterized protein</fullName>
    </submittedName>
</protein>
<reference evidence="2 3" key="1">
    <citation type="submission" date="2016-10" db="EMBL/GenBank/DDBJ databases">
        <authorList>
            <person name="de Groot N.N."/>
        </authorList>
    </citation>
    <scope>NUCLEOTIDE SEQUENCE [LARGE SCALE GENOMIC DNA]</scope>
    <source>
        <strain evidence="2 3">GAS522</strain>
    </source>
</reference>
<feature type="compositionally biased region" description="Basic and acidic residues" evidence="1">
    <location>
        <begin position="9"/>
        <end position="19"/>
    </location>
</feature>
<dbReference type="AlphaFoldDB" id="A0A1H5IAH8"/>
<gene>
    <name evidence="2" type="ORF">SAMN05444171_7214</name>
</gene>
<sequence>MAWNGPSQNHEEKAGDSHGAEPTMIDENLARLRTHRNNIHRYRRLLATRLSELERSYVERRLQQEQASMDALARETFPFTLSAVDPTHQSAA</sequence>
<feature type="region of interest" description="Disordered" evidence="1">
    <location>
        <begin position="1"/>
        <end position="26"/>
    </location>
</feature>
<proteinExistence type="predicted"/>
<evidence type="ECO:0000313" key="3">
    <source>
        <dbReference type="Proteomes" id="UP000183208"/>
    </source>
</evidence>
<organism evidence="2 3">
    <name type="scientific">Bradyrhizobium lablabi</name>
    <dbReference type="NCBI Taxonomy" id="722472"/>
    <lineage>
        <taxon>Bacteria</taxon>
        <taxon>Pseudomonadati</taxon>
        <taxon>Pseudomonadota</taxon>
        <taxon>Alphaproteobacteria</taxon>
        <taxon>Hyphomicrobiales</taxon>
        <taxon>Nitrobacteraceae</taxon>
        <taxon>Bradyrhizobium</taxon>
    </lineage>
</organism>
<evidence type="ECO:0000313" key="2">
    <source>
        <dbReference type="EMBL" id="SEE37190.1"/>
    </source>
</evidence>